<keyword evidence="3" id="KW-1185">Reference proteome</keyword>
<evidence type="ECO:0000313" key="3">
    <source>
        <dbReference type="Proteomes" id="UP001153076"/>
    </source>
</evidence>
<dbReference type="Proteomes" id="UP001153076">
    <property type="component" value="Unassembled WGS sequence"/>
</dbReference>
<name>A0A9Q1JRB5_9CARY</name>
<dbReference type="AlphaFoldDB" id="A0A9Q1JRB5"/>
<keyword evidence="1" id="KW-0812">Transmembrane</keyword>
<accession>A0A9Q1JRB5</accession>
<comment type="caution">
    <text evidence="2">The sequence shown here is derived from an EMBL/GenBank/DDBJ whole genome shotgun (WGS) entry which is preliminary data.</text>
</comment>
<proteinExistence type="predicted"/>
<protein>
    <submittedName>
        <fullName evidence="2">Uncharacterized protein</fullName>
    </submittedName>
</protein>
<gene>
    <name evidence="2" type="ORF">Cgig2_008835</name>
</gene>
<organism evidence="2 3">
    <name type="scientific">Carnegiea gigantea</name>
    <dbReference type="NCBI Taxonomy" id="171969"/>
    <lineage>
        <taxon>Eukaryota</taxon>
        <taxon>Viridiplantae</taxon>
        <taxon>Streptophyta</taxon>
        <taxon>Embryophyta</taxon>
        <taxon>Tracheophyta</taxon>
        <taxon>Spermatophyta</taxon>
        <taxon>Magnoliopsida</taxon>
        <taxon>eudicotyledons</taxon>
        <taxon>Gunneridae</taxon>
        <taxon>Pentapetalae</taxon>
        <taxon>Caryophyllales</taxon>
        <taxon>Cactineae</taxon>
        <taxon>Cactaceae</taxon>
        <taxon>Cactoideae</taxon>
        <taxon>Echinocereeae</taxon>
        <taxon>Carnegiea</taxon>
    </lineage>
</organism>
<sequence length="195" mass="22536">MRVTKHNVHVMLGLPMGSLEVVEWENEIDVTVEFKSLLNRWKQQWPERHNIPKCGELIDMIHGQVDEVDQWKSKTSRVVRDPILFLMVTLHILLTVSIGCFHQTLFRDGRPTTDLIITGSRWLEKIITELEELIPRACSLLKRVRKVAVESVSDVLIRDTPKRSKSRTPVLSQDSYESEGSLMQINTIEKYFVGS</sequence>
<evidence type="ECO:0000256" key="1">
    <source>
        <dbReference type="SAM" id="Phobius"/>
    </source>
</evidence>
<keyword evidence="1" id="KW-0472">Membrane</keyword>
<dbReference type="EMBL" id="JAKOGI010000881">
    <property type="protein sequence ID" value="KAJ8429605.1"/>
    <property type="molecule type" value="Genomic_DNA"/>
</dbReference>
<keyword evidence="1" id="KW-1133">Transmembrane helix</keyword>
<reference evidence="2" key="1">
    <citation type="submission" date="2022-04" db="EMBL/GenBank/DDBJ databases">
        <title>Carnegiea gigantea Genome sequencing and assembly v2.</title>
        <authorList>
            <person name="Copetti D."/>
            <person name="Sanderson M.J."/>
            <person name="Burquez A."/>
            <person name="Wojciechowski M.F."/>
        </authorList>
    </citation>
    <scope>NUCLEOTIDE SEQUENCE</scope>
    <source>
        <strain evidence="2">SGP5-SGP5p</strain>
        <tissue evidence="2">Aerial part</tissue>
    </source>
</reference>
<feature type="transmembrane region" description="Helical" evidence="1">
    <location>
        <begin position="83"/>
        <end position="101"/>
    </location>
</feature>
<evidence type="ECO:0000313" key="2">
    <source>
        <dbReference type="EMBL" id="KAJ8429605.1"/>
    </source>
</evidence>